<dbReference type="Gene3D" id="1.25.40.10">
    <property type="entry name" value="Tetratricopeptide repeat domain"/>
    <property type="match status" value="1"/>
</dbReference>
<accession>A0A1Y1QJZ6</accession>
<dbReference type="Proteomes" id="UP000192491">
    <property type="component" value="Unassembled WGS sequence"/>
</dbReference>
<proteinExistence type="predicted"/>
<sequence>MNTDVELLRIMSQVGYLTCFKGDAKRSQMIMDGVSAIGREQIPIKIGVAVADIYAGKYDKAIDVLRDQILVEDPNHMSAKCFLGIALTQKGKKSEAKELFDEVVLHGNQDEKMIANAYLNN</sequence>
<organism evidence="1 2">
    <name type="scientific">Thiothrix lacustris</name>
    <dbReference type="NCBI Taxonomy" id="525917"/>
    <lineage>
        <taxon>Bacteria</taxon>
        <taxon>Pseudomonadati</taxon>
        <taxon>Pseudomonadota</taxon>
        <taxon>Gammaproteobacteria</taxon>
        <taxon>Thiotrichales</taxon>
        <taxon>Thiotrichaceae</taxon>
        <taxon>Thiothrix</taxon>
    </lineage>
</organism>
<evidence type="ECO:0008006" key="3">
    <source>
        <dbReference type="Google" id="ProtNLM"/>
    </source>
</evidence>
<dbReference type="STRING" id="1123401.GCA_000621325_01246"/>
<dbReference type="Pfam" id="PF14559">
    <property type="entry name" value="TPR_19"/>
    <property type="match status" value="1"/>
</dbReference>
<dbReference type="EMBL" id="MTEJ01000206">
    <property type="protein sequence ID" value="OQX07552.1"/>
    <property type="molecule type" value="Genomic_DNA"/>
</dbReference>
<name>A0A1Y1QJZ6_9GAMM</name>
<evidence type="ECO:0000313" key="1">
    <source>
        <dbReference type="EMBL" id="OQX07552.1"/>
    </source>
</evidence>
<dbReference type="SUPFAM" id="SSF48452">
    <property type="entry name" value="TPR-like"/>
    <property type="match status" value="1"/>
</dbReference>
<comment type="caution">
    <text evidence="1">The sequence shown here is derived from an EMBL/GenBank/DDBJ whole genome shotgun (WGS) entry which is preliminary data.</text>
</comment>
<dbReference type="InterPro" id="IPR011990">
    <property type="entry name" value="TPR-like_helical_dom_sf"/>
</dbReference>
<reference evidence="1 2" key="1">
    <citation type="submission" date="2017-01" db="EMBL/GenBank/DDBJ databases">
        <title>Novel large sulfur bacteria in the metagenomes of groundwater-fed chemosynthetic microbial mats in the Lake Huron basin.</title>
        <authorList>
            <person name="Sharrar A.M."/>
            <person name="Flood B.E."/>
            <person name="Bailey J.V."/>
            <person name="Jones D.S."/>
            <person name="Biddanda B."/>
            <person name="Ruberg S.A."/>
            <person name="Marcus D.N."/>
            <person name="Dick G.J."/>
        </authorList>
    </citation>
    <scope>NUCLEOTIDE SEQUENCE [LARGE SCALE GENOMIC DNA]</scope>
    <source>
        <strain evidence="1">A8</strain>
    </source>
</reference>
<gene>
    <name evidence="1" type="ORF">BWK73_27765</name>
</gene>
<dbReference type="AlphaFoldDB" id="A0A1Y1QJZ6"/>
<protein>
    <recommendedName>
        <fullName evidence="3">Tetratricopeptide repeat protein</fullName>
    </recommendedName>
</protein>
<evidence type="ECO:0000313" key="2">
    <source>
        <dbReference type="Proteomes" id="UP000192491"/>
    </source>
</evidence>